<evidence type="ECO:0000313" key="4">
    <source>
        <dbReference type="Proteomes" id="UP000005819"/>
    </source>
</evidence>
<organism evidence="3 4">
    <name type="scientific">Alistipes putredinis DSM 17216</name>
    <dbReference type="NCBI Taxonomy" id="445970"/>
    <lineage>
        <taxon>Bacteria</taxon>
        <taxon>Pseudomonadati</taxon>
        <taxon>Bacteroidota</taxon>
        <taxon>Bacteroidia</taxon>
        <taxon>Bacteroidales</taxon>
        <taxon>Rikenellaceae</taxon>
        <taxon>Alistipes</taxon>
    </lineage>
</organism>
<dbReference type="PANTHER" id="PTHR12526">
    <property type="entry name" value="GLYCOSYLTRANSFERASE"/>
    <property type="match status" value="1"/>
</dbReference>
<name>B0MX84_9BACT</name>
<dbReference type="InterPro" id="IPR001296">
    <property type="entry name" value="Glyco_trans_1"/>
</dbReference>
<dbReference type="GeneID" id="73802303"/>
<dbReference type="CAZy" id="GT4">
    <property type="family name" value="Glycosyltransferase Family 4"/>
</dbReference>
<keyword evidence="4" id="KW-1185">Reference proteome</keyword>
<dbReference type="Pfam" id="PF00534">
    <property type="entry name" value="Glycos_transf_1"/>
    <property type="match status" value="1"/>
</dbReference>
<dbReference type="GO" id="GO:0016757">
    <property type="term" value="F:glycosyltransferase activity"/>
    <property type="evidence" value="ECO:0007669"/>
    <property type="project" value="UniProtKB-KW"/>
</dbReference>
<keyword evidence="3" id="KW-0328">Glycosyltransferase</keyword>
<dbReference type="InterPro" id="IPR028098">
    <property type="entry name" value="Glyco_trans_4-like_N"/>
</dbReference>
<dbReference type="Pfam" id="PF13439">
    <property type="entry name" value="Glyco_transf_4"/>
    <property type="match status" value="1"/>
</dbReference>
<dbReference type="HOGENOM" id="CLU_009583_0_0_10"/>
<dbReference type="CDD" id="cd03820">
    <property type="entry name" value="GT4_AmsD-like"/>
    <property type="match status" value="1"/>
</dbReference>
<dbReference type="EC" id="2.4.-.-" evidence="3"/>
<reference evidence="3" key="2">
    <citation type="submission" date="2013-09" db="EMBL/GenBank/DDBJ databases">
        <title>Draft genome sequence of Alistipes putredinis (DSM 17216).</title>
        <authorList>
            <person name="Sudarsanam P."/>
            <person name="Ley R."/>
            <person name="Guruge J."/>
            <person name="Turnbaugh P.J."/>
            <person name="Mahowald M."/>
            <person name="Liep D."/>
            <person name="Gordon J."/>
        </authorList>
    </citation>
    <scope>NUCLEOTIDE SEQUENCE</scope>
    <source>
        <strain evidence="3">DSM 17216</strain>
    </source>
</reference>
<dbReference type="EMBL" id="ABFK02000020">
    <property type="protein sequence ID" value="EDS02189.1"/>
    <property type="molecule type" value="Genomic_DNA"/>
</dbReference>
<dbReference type="SUPFAM" id="SSF53756">
    <property type="entry name" value="UDP-Glycosyltransferase/glycogen phosphorylase"/>
    <property type="match status" value="1"/>
</dbReference>
<dbReference type="Proteomes" id="UP000005819">
    <property type="component" value="Unassembled WGS sequence"/>
</dbReference>
<evidence type="ECO:0000259" key="2">
    <source>
        <dbReference type="Pfam" id="PF13439"/>
    </source>
</evidence>
<proteinExistence type="predicted"/>
<reference evidence="3" key="1">
    <citation type="submission" date="2007-10" db="EMBL/GenBank/DDBJ databases">
        <authorList>
            <person name="Fulton L."/>
            <person name="Clifton S."/>
            <person name="Fulton B."/>
            <person name="Xu J."/>
            <person name="Minx P."/>
            <person name="Pepin K.H."/>
            <person name="Johnson M."/>
            <person name="Thiruvilangam P."/>
            <person name="Bhonagiri V."/>
            <person name="Nash W.E."/>
            <person name="Mardis E.R."/>
            <person name="Wilson R.K."/>
        </authorList>
    </citation>
    <scope>NUCLEOTIDE SEQUENCE [LARGE SCALE GENOMIC DNA]</scope>
    <source>
        <strain evidence="3">DSM 17216</strain>
    </source>
</reference>
<evidence type="ECO:0000313" key="3">
    <source>
        <dbReference type="EMBL" id="EDS02189.1"/>
    </source>
</evidence>
<dbReference type="AlphaFoldDB" id="B0MX84"/>
<dbReference type="RefSeq" id="WP_004327745.1">
    <property type="nucleotide sequence ID" value="NZ_DS499577.1"/>
</dbReference>
<gene>
    <name evidence="3" type="ORF">ALIPUT_01708</name>
</gene>
<sequence>MKIVFFTSGLSGGGAERVCCNLANFLCQREHDIEFITISDDEATYPLSTKISRQALLHQQERSNFLHDNLLRFYRVCKLIRKTRCDCYIVMLPIPTILLLSLRFLTKAKIIASERVDPSTYPPSKQKRLKKVAHKADGWVFQTEIQKNWYGNSIGSAAVKIIPNAINKEFITAEYSGPRNKQIVSSGRLTEQKNHALLIKAFAGITAKYPAYKLVIYGDGPLRKDLELLASNLGIADKVSFPGYTTEIRKKIERSSLFVLSSDFEGMPNALMEAMALGVPCISTDCKGGGARFLIKNGTNGLLTPIGDVEALQTAMEKILSDQFFADNLSHNAHKLCETHSPEKIYAEWENLIKKVVCLQPSDKK</sequence>
<protein>
    <submittedName>
        <fullName evidence="3">Glycosyltransferase, group 1 family protein</fullName>
        <ecNumber evidence="3">2.4.-.-</ecNumber>
    </submittedName>
</protein>
<comment type="caution">
    <text evidence="3">The sequence shown here is derived from an EMBL/GenBank/DDBJ whole genome shotgun (WGS) entry which is preliminary data.</text>
</comment>
<feature type="domain" description="Glycosyl transferase family 1" evidence="1">
    <location>
        <begin position="179"/>
        <end position="335"/>
    </location>
</feature>
<dbReference type="PANTHER" id="PTHR12526:SF630">
    <property type="entry name" value="GLYCOSYLTRANSFERASE"/>
    <property type="match status" value="1"/>
</dbReference>
<accession>B0MX84</accession>
<feature type="domain" description="Glycosyltransferase subfamily 4-like N-terminal" evidence="2">
    <location>
        <begin position="13"/>
        <end position="169"/>
    </location>
</feature>
<evidence type="ECO:0000259" key="1">
    <source>
        <dbReference type="Pfam" id="PF00534"/>
    </source>
</evidence>
<dbReference type="Gene3D" id="3.40.50.2000">
    <property type="entry name" value="Glycogen Phosphorylase B"/>
    <property type="match status" value="2"/>
</dbReference>
<dbReference type="eggNOG" id="COG0438">
    <property type="taxonomic scope" value="Bacteria"/>
</dbReference>
<dbReference type="OrthoDB" id="9790710at2"/>
<keyword evidence="3" id="KW-0808">Transferase</keyword>